<gene>
    <name evidence="2" type="ORF">EGR_04305</name>
</gene>
<dbReference type="CTD" id="36340020"/>
<comment type="caution">
    <text evidence="2">The sequence shown here is derived from an EMBL/GenBank/DDBJ whole genome shotgun (WGS) entry which is preliminary data.</text>
</comment>
<proteinExistence type="predicted"/>
<dbReference type="RefSeq" id="XP_024352062.1">
    <property type="nucleotide sequence ID" value="XM_024493554.1"/>
</dbReference>
<sequence length="37" mass="4376">MYGGGSSEKHYHQKNAETENEDERIFLLLPNFTTEWC</sequence>
<dbReference type="GeneID" id="36340020"/>
<feature type="region of interest" description="Disordered" evidence="1">
    <location>
        <begin position="1"/>
        <end position="23"/>
    </location>
</feature>
<accession>W6UIE2</accession>
<evidence type="ECO:0000313" key="3">
    <source>
        <dbReference type="Proteomes" id="UP000019149"/>
    </source>
</evidence>
<evidence type="ECO:0000256" key="1">
    <source>
        <dbReference type="SAM" id="MobiDB-lite"/>
    </source>
</evidence>
<dbReference type="KEGG" id="egl:EGR_04305"/>
<dbReference type="Proteomes" id="UP000019149">
    <property type="component" value="Unassembled WGS sequence"/>
</dbReference>
<dbReference type="EMBL" id="APAU02000026">
    <property type="protein sequence ID" value="EUB60866.1"/>
    <property type="molecule type" value="Genomic_DNA"/>
</dbReference>
<evidence type="ECO:0000313" key="2">
    <source>
        <dbReference type="EMBL" id="EUB60866.1"/>
    </source>
</evidence>
<protein>
    <submittedName>
        <fullName evidence="2">Uncharacterized protein</fullName>
    </submittedName>
</protein>
<organism evidence="2 3">
    <name type="scientific">Echinococcus granulosus</name>
    <name type="common">Hydatid tapeworm</name>
    <dbReference type="NCBI Taxonomy" id="6210"/>
    <lineage>
        <taxon>Eukaryota</taxon>
        <taxon>Metazoa</taxon>
        <taxon>Spiralia</taxon>
        <taxon>Lophotrochozoa</taxon>
        <taxon>Platyhelminthes</taxon>
        <taxon>Cestoda</taxon>
        <taxon>Eucestoda</taxon>
        <taxon>Cyclophyllidea</taxon>
        <taxon>Taeniidae</taxon>
        <taxon>Echinococcus</taxon>
        <taxon>Echinococcus granulosus group</taxon>
    </lineage>
</organism>
<keyword evidence="3" id="KW-1185">Reference proteome</keyword>
<reference evidence="2 3" key="1">
    <citation type="journal article" date="2013" name="Nat. Genet.">
        <title>The genome of the hydatid tapeworm Echinococcus granulosus.</title>
        <authorList>
            <person name="Zheng H."/>
            <person name="Zhang W."/>
            <person name="Zhang L."/>
            <person name="Zhang Z."/>
            <person name="Li J."/>
            <person name="Lu G."/>
            <person name="Zhu Y."/>
            <person name="Wang Y."/>
            <person name="Huang Y."/>
            <person name="Liu J."/>
            <person name="Kang H."/>
            <person name="Chen J."/>
            <person name="Wang L."/>
            <person name="Chen A."/>
            <person name="Yu S."/>
            <person name="Gao Z."/>
            <person name="Jin L."/>
            <person name="Gu W."/>
            <person name="Wang Z."/>
            <person name="Zhao L."/>
            <person name="Shi B."/>
            <person name="Wen H."/>
            <person name="Lin R."/>
            <person name="Jones M.K."/>
            <person name="Brejova B."/>
            <person name="Vinar T."/>
            <person name="Zhao G."/>
            <person name="McManus D.P."/>
            <person name="Chen Z."/>
            <person name="Zhou Y."/>
            <person name="Wang S."/>
        </authorList>
    </citation>
    <scope>NUCLEOTIDE SEQUENCE [LARGE SCALE GENOMIC DNA]</scope>
</reference>
<dbReference type="AlphaFoldDB" id="W6UIE2"/>
<name>W6UIE2_ECHGR</name>
<feature type="compositionally biased region" description="Basic and acidic residues" evidence="1">
    <location>
        <begin position="7"/>
        <end position="17"/>
    </location>
</feature>